<evidence type="ECO:0000313" key="10">
    <source>
        <dbReference type="Proteomes" id="UP001254608"/>
    </source>
</evidence>
<evidence type="ECO:0000256" key="8">
    <source>
        <dbReference type="HAMAP-Rule" id="MF_01416"/>
    </source>
</evidence>
<keyword evidence="8" id="KW-1003">Cell membrane</keyword>
<dbReference type="InterPro" id="IPR020781">
    <property type="entry name" value="ATPase_OSCP/d_CS"/>
</dbReference>
<keyword evidence="10" id="KW-1185">Reference proteome</keyword>
<evidence type="ECO:0000256" key="6">
    <source>
        <dbReference type="ARBA" id="ARBA00023196"/>
    </source>
</evidence>
<keyword evidence="3 8" id="KW-0375">Hydrogen ion transport</keyword>
<dbReference type="NCBIfam" id="TIGR01145">
    <property type="entry name" value="ATP_synt_delta"/>
    <property type="match status" value="1"/>
</dbReference>
<comment type="function">
    <text evidence="8">This protein is part of the stalk that links CF(0) to CF(1). It either transmits conformational changes from CF(0) to CF(1) or is implicated in proton conduction.</text>
</comment>
<dbReference type="PANTHER" id="PTHR11910">
    <property type="entry name" value="ATP SYNTHASE DELTA CHAIN"/>
    <property type="match status" value="1"/>
</dbReference>
<dbReference type="Pfam" id="PF00213">
    <property type="entry name" value="OSCP"/>
    <property type="match status" value="1"/>
</dbReference>
<proteinExistence type="inferred from homology"/>
<evidence type="ECO:0000256" key="2">
    <source>
        <dbReference type="ARBA" id="ARBA00022448"/>
    </source>
</evidence>
<sequence>MAEQSTMARPYAKAVFEIAQAEGSLDQWATTLDSLAQAMAMPELSAAVGHPSLKRAQQADLLVSIFKGGLSAQEANLVRLLAENGRLSLLPQVAEQYDALKDESERRVEVEITTAVPVEASQQSALTTAIGKRLSRELEVSWATDESLIAGARIRTGDMVIDGSFAGELSRLQSALTG</sequence>
<keyword evidence="2 8" id="KW-0813">Transport</keyword>
<name>A0ABU2WDJ7_9GAMM</name>
<evidence type="ECO:0000256" key="3">
    <source>
        <dbReference type="ARBA" id="ARBA00022781"/>
    </source>
</evidence>
<dbReference type="InterPro" id="IPR000711">
    <property type="entry name" value="ATPase_OSCP/dsu"/>
</dbReference>
<dbReference type="EMBL" id="JAVRIC010000001">
    <property type="protein sequence ID" value="MDT0495950.1"/>
    <property type="molecule type" value="Genomic_DNA"/>
</dbReference>
<dbReference type="HAMAP" id="MF_01416">
    <property type="entry name" value="ATP_synth_delta_bact"/>
    <property type="match status" value="1"/>
</dbReference>
<keyword evidence="6 8" id="KW-0139">CF(1)</keyword>
<dbReference type="Proteomes" id="UP001254608">
    <property type="component" value="Unassembled WGS sequence"/>
</dbReference>
<reference evidence="9 10" key="1">
    <citation type="submission" date="2023-09" db="EMBL/GenBank/DDBJ databases">
        <authorList>
            <person name="Rey-Velasco X."/>
        </authorList>
    </citation>
    <scope>NUCLEOTIDE SEQUENCE [LARGE SCALE GENOMIC DNA]</scope>
    <source>
        <strain evidence="9 10">W345</strain>
    </source>
</reference>
<comment type="caution">
    <text evidence="9">The sequence shown here is derived from an EMBL/GenBank/DDBJ whole genome shotgun (WGS) entry which is preliminary data.</text>
</comment>
<accession>A0ABU2WDJ7</accession>
<keyword evidence="7 8" id="KW-0066">ATP synthesis</keyword>
<comment type="function">
    <text evidence="8">F(1)F(0) ATP synthase produces ATP from ADP in the presence of a proton or sodium gradient. F-type ATPases consist of two structural domains, F(1) containing the extramembraneous catalytic core and F(0) containing the membrane proton channel, linked together by a central stalk and a peripheral stalk. During catalysis, ATP synthesis in the catalytic domain of F(1) is coupled via a rotary mechanism of the central stalk subunits to proton translocation.</text>
</comment>
<dbReference type="PRINTS" id="PR00125">
    <property type="entry name" value="ATPASEDELTA"/>
</dbReference>
<dbReference type="NCBIfam" id="NF004402">
    <property type="entry name" value="PRK05758.2-2"/>
    <property type="match status" value="1"/>
</dbReference>
<protein>
    <recommendedName>
        <fullName evidence="8">ATP synthase subunit delta</fullName>
    </recommendedName>
    <alternativeName>
        <fullName evidence="8">ATP synthase F(1) sector subunit delta</fullName>
    </alternativeName>
    <alternativeName>
        <fullName evidence="8">F-type ATPase subunit delta</fullName>
        <shortName evidence="8">F-ATPase subunit delta</shortName>
    </alternativeName>
</protein>
<gene>
    <name evidence="8" type="primary">atpH</name>
    <name evidence="9" type="ORF">RM530_01030</name>
</gene>
<dbReference type="RefSeq" id="WP_311363342.1">
    <property type="nucleotide sequence ID" value="NZ_JAVRIC010000001.1"/>
</dbReference>
<keyword evidence="4 8" id="KW-0406">Ion transport</keyword>
<dbReference type="InterPro" id="IPR026015">
    <property type="entry name" value="ATP_synth_OSCP/delta_N_sf"/>
</dbReference>
<evidence type="ECO:0000256" key="5">
    <source>
        <dbReference type="ARBA" id="ARBA00023136"/>
    </source>
</evidence>
<dbReference type="Gene3D" id="1.10.520.20">
    <property type="entry name" value="N-terminal domain of the delta subunit of the F1F0-ATP synthase"/>
    <property type="match status" value="1"/>
</dbReference>
<comment type="similarity">
    <text evidence="8">Belongs to the ATPase delta chain family.</text>
</comment>
<evidence type="ECO:0000256" key="7">
    <source>
        <dbReference type="ARBA" id="ARBA00023310"/>
    </source>
</evidence>
<dbReference type="SUPFAM" id="SSF47928">
    <property type="entry name" value="N-terminal domain of the delta subunit of the F1F0-ATP synthase"/>
    <property type="match status" value="1"/>
</dbReference>
<comment type="subcellular location">
    <subcellularLocation>
        <location evidence="8">Cell membrane</location>
        <topology evidence="8">Peripheral membrane protein</topology>
    </subcellularLocation>
    <subcellularLocation>
        <location evidence="1">Membrane</location>
    </subcellularLocation>
</comment>
<evidence type="ECO:0000256" key="1">
    <source>
        <dbReference type="ARBA" id="ARBA00004370"/>
    </source>
</evidence>
<dbReference type="PROSITE" id="PS00389">
    <property type="entry name" value="ATPASE_DELTA"/>
    <property type="match status" value="1"/>
</dbReference>
<keyword evidence="5 8" id="KW-0472">Membrane</keyword>
<evidence type="ECO:0000313" key="9">
    <source>
        <dbReference type="EMBL" id="MDT0495950.1"/>
    </source>
</evidence>
<evidence type="ECO:0000256" key="4">
    <source>
        <dbReference type="ARBA" id="ARBA00023065"/>
    </source>
</evidence>
<organism evidence="9 10">
    <name type="scientific">Banduia mediterranea</name>
    <dbReference type="NCBI Taxonomy" id="3075609"/>
    <lineage>
        <taxon>Bacteria</taxon>
        <taxon>Pseudomonadati</taxon>
        <taxon>Pseudomonadota</taxon>
        <taxon>Gammaproteobacteria</taxon>
        <taxon>Nevskiales</taxon>
        <taxon>Algiphilaceae</taxon>
        <taxon>Banduia</taxon>
    </lineage>
</organism>